<evidence type="ECO:0000313" key="2">
    <source>
        <dbReference type="EMBL" id="MFC6660324.1"/>
    </source>
</evidence>
<sequence>MNAAPDLLRLLRDEQYGTLQEHLGGLQRQFEAGQLAERDLLNAFQAFQQPDPALGERFSAWMDAHVGSYEAHVALAEWLLSRAWAARGEAKSSHVSDQGWRGLEHFTEQATACAGHAVTLTANPLAAWAVIGWAANSLGCRVSAAEVDAQQYPDWFTQGLAANPQSLTLRRIMLYHLREEWGGSEAQMLAFVRHQQASGLLSETDMQRLWAEFHVCVSHHAMAFTRDFVVAVERAQLAANLRDLHANQLFVALTIAGRSLAERRAALERYLAAAEQDEDAALDGNGLIAFVHGWQGLEDLAPAWRASSGARQSGVTPTP</sequence>
<gene>
    <name evidence="2" type="ORF">ACFP90_08110</name>
</gene>
<dbReference type="EMBL" id="JBHSWB010000001">
    <property type="protein sequence ID" value="MFC6660324.1"/>
    <property type="molecule type" value="Genomic_DNA"/>
</dbReference>
<protein>
    <submittedName>
        <fullName evidence="2">DUF4034 domain-containing protein</fullName>
    </submittedName>
</protein>
<evidence type="ECO:0000313" key="3">
    <source>
        <dbReference type="Proteomes" id="UP001596317"/>
    </source>
</evidence>
<dbReference type="InterPro" id="IPR025115">
    <property type="entry name" value="DUF4034"/>
</dbReference>
<evidence type="ECO:0000259" key="1">
    <source>
        <dbReference type="Pfam" id="PF13226"/>
    </source>
</evidence>
<name>A0ABW1ZHG0_9DEIO</name>
<feature type="domain" description="DUF4034" evidence="1">
    <location>
        <begin position="6"/>
        <end position="132"/>
    </location>
</feature>
<keyword evidence="3" id="KW-1185">Reference proteome</keyword>
<proteinExistence type="predicted"/>
<accession>A0ABW1ZHG0</accession>
<dbReference type="RefSeq" id="WP_380055296.1">
    <property type="nucleotide sequence ID" value="NZ_JBHSWB010000001.1"/>
</dbReference>
<organism evidence="2 3">
    <name type="scientific">Deinococcus multiflagellatus</name>
    <dbReference type="NCBI Taxonomy" id="1656887"/>
    <lineage>
        <taxon>Bacteria</taxon>
        <taxon>Thermotogati</taxon>
        <taxon>Deinococcota</taxon>
        <taxon>Deinococci</taxon>
        <taxon>Deinococcales</taxon>
        <taxon>Deinococcaceae</taxon>
        <taxon>Deinococcus</taxon>
    </lineage>
</organism>
<dbReference type="Proteomes" id="UP001596317">
    <property type="component" value="Unassembled WGS sequence"/>
</dbReference>
<comment type="caution">
    <text evidence="2">The sequence shown here is derived from an EMBL/GenBank/DDBJ whole genome shotgun (WGS) entry which is preliminary data.</text>
</comment>
<dbReference type="Pfam" id="PF13226">
    <property type="entry name" value="DUF4034"/>
    <property type="match status" value="1"/>
</dbReference>
<reference evidence="3" key="1">
    <citation type="journal article" date="2019" name="Int. J. Syst. Evol. Microbiol.">
        <title>The Global Catalogue of Microorganisms (GCM) 10K type strain sequencing project: providing services to taxonomists for standard genome sequencing and annotation.</title>
        <authorList>
            <consortium name="The Broad Institute Genomics Platform"/>
            <consortium name="The Broad Institute Genome Sequencing Center for Infectious Disease"/>
            <person name="Wu L."/>
            <person name="Ma J."/>
        </authorList>
    </citation>
    <scope>NUCLEOTIDE SEQUENCE [LARGE SCALE GENOMIC DNA]</scope>
    <source>
        <strain evidence="3">CCUG 63830</strain>
    </source>
</reference>